<dbReference type="InterPro" id="IPR033449">
    <property type="entry name" value="Rit1_N"/>
</dbReference>
<feature type="domain" description="Rit1 DUSP-like" evidence="1">
    <location>
        <begin position="335"/>
        <end position="444"/>
    </location>
</feature>
<organism evidence="3 4">
    <name type="scientific">Clathrus columnatus</name>
    <dbReference type="NCBI Taxonomy" id="1419009"/>
    <lineage>
        <taxon>Eukaryota</taxon>
        <taxon>Fungi</taxon>
        <taxon>Dikarya</taxon>
        <taxon>Basidiomycota</taxon>
        <taxon>Agaricomycotina</taxon>
        <taxon>Agaricomycetes</taxon>
        <taxon>Phallomycetidae</taxon>
        <taxon>Phallales</taxon>
        <taxon>Clathraceae</taxon>
        <taxon>Clathrus</taxon>
    </lineage>
</organism>
<evidence type="ECO:0000313" key="4">
    <source>
        <dbReference type="Proteomes" id="UP001050691"/>
    </source>
</evidence>
<dbReference type="PANTHER" id="PTHR31811">
    <property type="entry name" value="TRNA A64-2'-O-RIBOSYLPHOSPHATE TRANSFERASE"/>
    <property type="match status" value="1"/>
</dbReference>
<dbReference type="InterPro" id="IPR007306">
    <property type="entry name" value="Rit1"/>
</dbReference>
<protein>
    <recommendedName>
        <fullName evidence="5">Initiator tRNA phosphoribosyl transferase</fullName>
    </recommendedName>
</protein>
<proteinExistence type="predicted"/>
<name>A0AAV5A1D4_9AGAM</name>
<gene>
    <name evidence="3" type="ORF">Clacol_002645</name>
</gene>
<dbReference type="GO" id="GO:0043399">
    <property type="term" value="F:tRNA adenosine(64)-2'-O-ribosylphosphate transferase activity"/>
    <property type="evidence" value="ECO:0007669"/>
    <property type="project" value="InterPro"/>
</dbReference>
<dbReference type="PANTHER" id="PTHR31811:SF0">
    <property type="entry name" value="TRNA A64-2'-O-RIBOSYLPHOSPHATE TRANSFERASE"/>
    <property type="match status" value="1"/>
</dbReference>
<keyword evidence="4" id="KW-1185">Reference proteome</keyword>
<evidence type="ECO:0000259" key="1">
    <source>
        <dbReference type="Pfam" id="PF04179"/>
    </source>
</evidence>
<evidence type="ECO:0000313" key="3">
    <source>
        <dbReference type="EMBL" id="GJJ08429.1"/>
    </source>
</evidence>
<dbReference type="Proteomes" id="UP001050691">
    <property type="component" value="Unassembled WGS sequence"/>
</dbReference>
<dbReference type="AlphaFoldDB" id="A0AAV5A1D4"/>
<dbReference type="GO" id="GO:0005737">
    <property type="term" value="C:cytoplasm"/>
    <property type="evidence" value="ECO:0007669"/>
    <property type="project" value="TreeGrafter"/>
</dbReference>
<feature type="domain" description="Rit1 N-terminal" evidence="2">
    <location>
        <begin position="15"/>
        <end position="278"/>
    </location>
</feature>
<evidence type="ECO:0008006" key="5">
    <source>
        <dbReference type="Google" id="ProtNLM"/>
    </source>
</evidence>
<dbReference type="Pfam" id="PF17184">
    <property type="entry name" value="Rit1_C"/>
    <property type="match status" value="1"/>
</dbReference>
<reference evidence="3" key="1">
    <citation type="submission" date="2021-10" db="EMBL/GenBank/DDBJ databases">
        <title>De novo Genome Assembly of Clathrus columnatus (Basidiomycota, Fungi) Using Illumina and Nanopore Sequence Data.</title>
        <authorList>
            <person name="Ogiso-Tanaka E."/>
            <person name="Itagaki H."/>
            <person name="Hosoya T."/>
            <person name="Hosaka K."/>
        </authorList>
    </citation>
    <scope>NUCLEOTIDE SEQUENCE</scope>
    <source>
        <strain evidence="3">MO-923</strain>
    </source>
</reference>
<dbReference type="EMBL" id="BPWL01000003">
    <property type="protein sequence ID" value="GJJ08429.1"/>
    <property type="molecule type" value="Genomic_DNA"/>
</dbReference>
<comment type="caution">
    <text evidence="3">The sequence shown here is derived from an EMBL/GenBank/DDBJ whole genome shotgun (WGS) entry which is preliminary data.</text>
</comment>
<sequence length="459" mass="51602">MWDHTASSKNARKLIRKESNNTFNRLHSISEDANFVTEVGRSYPDYKVFPNLRCGAWYVDPVVAERQPVYFKSTDGHFGQWAFNLRRSNLHLLQSIVDFGGVIIVDSTRQGKRLPDALSKTIPIWCAVINLATLKLSHNSRLNETSTEWGLYTPPGSAFGALDPAPLGMSPLIFLVVDSEFTLPSLSKPLRPIWITPDTEALPCLSSTDFHPVICLSASRLLSEGSERRVAGYTYVQGSGDDHESWSLGLTPQVYWEHKERLLACPPEELIDLIYSLVNLDRDASPHRMLFPVKAVNSRIVVGTIPSSYPLNMNETNHILITCLSNLESFDSEKILSLKLLPSKKGQIQFLNELLPRALVYLKNCLNTGENVVILCRDGKDLSIGIALTALTLYFDKDGNFIRQGQANEEPTKQIVQRRLQWILADDPYANPSRNTLKRVNEYLMSQPRRLHAVSAAVQ</sequence>
<accession>A0AAV5A1D4</accession>
<evidence type="ECO:0000259" key="2">
    <source>
        <dbReference type="Pfam" id="PF17184"/>
    </source>
</evidence>
<dbReference type="GO" id="GO:0019988">
    <property type="term" value="P:charged-tRNA amino acid modification"/>
    <property type="evidence" value="ECO:0007669"/>
    <property type="project" value="InterPro"/>
</dbReference>
<dbReference type="InterPro" id="IPR033421">
    <property type="entry name" value="Rit1_DUSP-like"/>
</dbReference>
<dbReference type="Pfam" id="PF04179">
    <property type="entry name" value="Init_tRNA_PT"/>
    <property type="match status" value="1"/>
</dbReference>
<dbReference type="PIRSF" id="PIRSF007747">
    <property type="entry name" value="Ribosyl_Ptfrase"/>
    <property type="match status" value="1"/>
</dbReference>